<evidence type="ECO:0000259" key="2">
    <source>
        <dbReference type="Pfam" id="PF12697"/>
    </source>
</evidence>
<name>A0ABV6X1G1_9ACTN</name>
<feature type="domain" description="AB hydrolase-1" evidence="2">
    <location>
        <begin position="51"/>
        <end position="267"/>
    </location>
</feature>
<feature type="signal peptide" evidence="1">
    <location>
        <begin position="1"/>
        <end position="35"/>
    </location>
</feature>
<proteinExistence type="predicted"/>
<dbReference type="InterPro" id="IPR000073">
    <property type="entry name" value="AB_hydrolase_1"/>
</dbReference>
<organism evidence="3 4">
    <name type="scientific">Streptacidiphilus alkalitolerans</name>
    <dbReference type="NCBI Taxonomy" id="3342712"/>
    <lineage>
        <taxon>Bacteria</taxon>
        <taxon>Bacillati</taxon>
        <taxon>Actinomycetota</taxon>
        <taxon>Actinomycetes</taxon>
        <taxon>Kitasatosporales</taxon>
        <taxon>Streptomycetaceae</taxon>
        <taxon>Streptacidiphilus</taxon>
    </lineage>
</organism>
<keyword evidence="1" id="KW-0732">Signal</keyword>
<dbReference type="Proteomes" id="UP001592530">
    <property type="component" value="Unassembled WGS sequence"/>
</dbReference>
<evidence type="ECO:0000256" key="1">
    <source>
        <dbReference type="SAM" id="SignalP"/>
    </source>
</evidence>
<feature type="chain" id="PRO_5045336985" evidence="1">
    <location>
        <begin position="36"/>
        <end position="279"/>
    </location>
</feature>
<sequence>MQFPLNLRLRGGRFALLGAALVLAAAIIPASTASGATGARSGHPAAAKPTVVLVHGAWADGSSWSGVVRDLQHDGYTVDVPPNPLRGAASDSAYLASYLATVPGPIVLVGHSYGGFVITNAATGNTNVKALVYVDAYIPAQGESLNSLSAQFPGSEVVPDALNFVPSADGVVDVYIKPAQFREIMANDLSAGQAAELAATERPLAASVLGEESGAPAWTSIPSWAVVGTADHAVPPAAQEFMAERAGATITKLNASHLSLISHPNKVTAVIEEAARHTS</sequence>
<dbReference type="EMBL" id="JBHEZY010000005">
    <property type="protein sequence ID" value="MFC1432076.1"/>
    <property type="molecule type" value="Genomic_DNA"/>
</dbReference>
<dbReference type="InterPro" id="IPR052897">
    <property type="entry name" value="Sec-Metab_Biosynth_Hydrolase"/>
</dbReference>
<dbReference type="PANTHER" id="PTHR37017">
    <property type="entry name" value="AB HYDROLASE-1 DOMAIN-CONTAINING PROTEIN-RELATED"/>
    <property type="match status" value="1"/>
</dbReference>
<comment type="caution">
    <text evidence="3">The sequence shown here is derived from an EMBL/GenBank/DDBJ whole genome shotgun (WGS) entry which is preliminary data.</text>
</comment>
<evidence type="ECO:0000313" key="4">
    <source>
        <dbReference type="Proteomes" id="UP001592530"/>
    </source>
</evidence>
<dbReference type="PANTHER" id="PTHR37017:SF11">
    <property type="entry name" value="ESTERASE_LIPASE_THIOESTERASE DOMAIN-CONTAINING PROTEIN"/>
    <property type="match status" value="1"/>
</dbReference>
<dbReference type="RefSeq" id="WP_380553473.1">
    <property type="nucleotide sequence ID" value="NZ_JBHEZY010000005.1"/>
</dbReference>
<protein>
    <submittedName>
        <fullName evidence="3">Alpha/beta fold hydrolase</fullName>
    </submittedName>
</protein>
<reference evidence="3 4" key="1">
    <citation type="submission" date="2024-09" db="EMBL/GenBank/DDBJ databases">
        <authorList>
            <person name="Lee S.D."/>
        </authorList>
    </citation>
    <scope>NUCLEOTIDE SEQUENCE [LARGE SCALE GENOMIC DNA]</scope>
    <source>
        <strain evidence="3 4">N1-3</strain>
    </source>
</reference>
<evidence type="ECO:0000313" key="3">
    <source>
        <dbReference type="EMBL" id="MFC1432076.1"/>
    </source>
</evidence>
<keyword evidence="3" id="KW-0378">Hydrolase</keyword>
<gene>
    <name evidence="3" type="ORF">ACEZDB_15625</name>
</gene>
<accession>A0ABV6X1G1</accession>
<dbReference type="Gene3D" id="3.40.50.1820">
    <property type="entry name" value="alpha/beta hydrolase"/>
    <property type="match status" value="1"/>
</dbReference>
<dbReference type="Pfam" id="PF12697">
    <property type="entry name" value="Abhydrolase_6"/>
    <property type="match status" value="1"/>
</dbReference>
<dbReference type="SUPFAM" id="SSF53474">
    <property type="entry name" value="alpha/beta-Hydrolases"/>
    <property type="match status" value="1"/>
</dbReference>
<dbReference type="InterPro" id="IPR029058">
    <property type="entry name" value="AB_hydrolase_fold"/>
</dbReference>
<dbReference type="GO" id="GO:0016787">
    <property type="term" value="F:hydrolase activity"/>
    <property type="evidence" value="ECO:0007669"/>
    <property type="project" value="UniProtKB-KW"/>
</dbReference>